<dbReference type="PROSITE" id="PS51294">
    <property type="entry name" value="HTH_MYB"/>
    <property type="match status" value="1"/>
</dbReference>
<accession>A0ABU6V7V6</accession>
<dbReference type="CDD" id="cd00167">
    <property type="entry name" value="SANT"/>
    <property type="match status" value="1"/>
</dbReference>
<dbReference type="InterPro" id="IPR001005">
    <property type="entry name" value="SANT/Myb"/>
</dbReference>
<evidence type="ECO:0000256" key="6">
    <source>
        <dbReference type="ARBA" id="ARBA00023242"/>
    </source>
</evidence>
<name>A0ABU6V7V6_9FABA</name>
<dbReference type="PANTHER" id="PTHR47997:SF11">
    <property type="entry name" value="TRANSCRIPTION FACTOR LAF1"/>
    <property type="match status" value="1"/>
</dbReference>
<dbReference type="PROSITE" id="PS50090">
    <property type="entry name" value="MYB_LIKE"/>
    <property type="match status" value="1"/>
</dbReference>
<dbReference type="Gene3D" id="1.10.10.60">
    <property type="entry name" value="Homeodomain-like"/>
    <property type="match status" value="1"/>
</dbReference>
<keyword evidence="6" id="KW-0539">Nucleus</keyword>
<comment type="subcellular location">
    <subcellularLocation>
        <location evidence="1">Nucleus</location>
    </subcellularLocation>
</comment>
<evidence type="ECO:0000256" key="2">
    <source>
        <dbReference type="ARBA" id="ARBA00022737"/>
    </source>
</evidence>
<evidence type="ECO:0000313" key="9">
    <source>
        <dbReference type="EMBL" id="MED6169755.1"/>
    </source>
</evidence>
<dbReference type="InterPro" id="IPR009057">
    <property type="entry name" value="Homeodomain-like_sf"/>
</dbReference>
<feature type="domain" description="Myb-like" evidence="7">
    <location>
        <begin position="29"/>
        <end position="56"/>
    </location>
</feature>
<organism evidence="9 10">
    <name type="scientific">Stylosanthes scabra</name>
    <dbReference type="NCBI Taxonomy" id="79078"/>
    <lineage>
        <taxon>Eukaryota</taxon>
        <taxon>Viridiplantae</taxon>
        <taxon>Streptophyta</taxon>
        <taxon>Embryophyta</taxon>
        <taxon>Tracheophyta</taxon>
        <taxon>Spermatophyta</taxon>
        <taxon>Magnoliopsida</taxon>
        <taxon>eudicotyledons</taxon>
        <taxon>Gunneridae</taxon>
        <taxon>Pentapetalae</taxon>
        <taxon>rosids</taxon>
        <taxon>fabids</taxon>
        <taxon>Fabales</taxon>
        <taxon>Fabaceae</taxon>
        <taxon>Papilionoideae</taxon>
        <taxon>50 kb inversion clade</taxon>
        <taxon>dalbergioids sensu lato</taxon>
        <taxon>Dalbergieae</taxon>
        <taxon>Pterocarpus clade</taxon>
        <taxon>Stylosanthes</taxon>
    </lineage>
</organism>
<sequence length="124" mass="14345">MLKTVHSILKLELTNLDSTASLIIHLVGGRIRWSQIAQHLPGRTDNEIQNYWHSYLKKKVMDNAKEIESHEQVHYSTSSSSETMDSSSHTLQNLATQGTHNNYNFTNVFYFLLRLQLQLHCISF</sequence>
<dbReference type="Pfam" id="PF00249">
    <property type="entry name" value="Myb_DNA-binding"/>
    <property type="match status" value="1"/>
</dbReference>
<evidence type="ECO:0000256" key="3">
    <source>
        <dbReference type="ARBA" id="ARBA00023015"/>
    </source>
</evidence>
<evidence type="ECO:0000256" key="1">
    <source>
        <dbReference type="ARBA" id="ARBA00004123"/>
    </source>
</evidence>
<keyword evidence="4" id="KW-0238">DNA-binding</keyword>
<dbReference type="Proteomes" id="UP001341840">
    <property type="component" value="Unassembled WGS sequence"/>
</dbReference>
<comment type="caution">
    <text evidence="9">The sequence shown here is derived from an EMBL/GenBank/DDBJ whole genome shotgun (WGS) entry which is preliminary data.</text>
</comment>
<protein>
    <submittedName>
        <fullName evidence="9">Uncharacterized protein</fullName>
    </submittedName>
</protein>
<evidence type="ECO:0000313" key="10">
    <source>
        <dbReference type="Proteomes" id="UP001341840"/>
    </source>
</evidence>
<dbReference type="SUPFAM" id="SSF46689">
    <property type="entry name" value="Homeodomain-like"/>
    <property type="match status" value="1"/>
</dbReference>
<keyword evidence="10" id="KW-1185">Reference proteome</keyword>
<dbReference type="InterPro" id="IPR051953">
    <property type="entry name" value="Plant_SW-associated_TFs"/>
</dbReference>
<reference evidence="9 10" key="1">
    <citation type="journal article" date="2023" name="Plants (Basel)">
        <title>Bridging the Gap: Combining Genomics and Transcriptomics Approaches to Understand Stylosanthes scabra, an Orphan Legume from the Brazilian Caatinga.</title>
        <authorList>
            <person name="Ferreira-Neto J.R.C."/>
            <person name="da Silva M.D."/>
            <person name="Binneck E."/>
            <person name="de Melo N.F."/>
            <person name="da Silva R.H."/>
            <person name="de Melo A.L.T.M."/>
            <person name="Pandolfi V."/>
            <person name="Bustamante F.O."/>
            <person name="Brasileiro-Vidal A.C."/>
            <person name="Benko-Iseppon A.M."/>
        </authorList>
    </citation>
    <scope>NUCLEOTIDE SEQUENCE [LARGE SCALE GENOMIC DNA]</scope>
    <source>
        <tissue evidence="9">Leaves</tissue>
    </source>
</reference>
<dbReference type="PANTHER" id="PTHR47997">
    <property type="entry name" value="MYB DOMAIN PROTEIN 55"/>
    <property type="match status" value="1"/>
</dbReference>
<dbReference type="EMBL" id="JASCZI010151121">
    <property type="protein sequence ID" value="MED6169755.1"/>
    <property type="molecule type" value="Genomic_DNA"/>
</dbReference>
<evidence type="ECO:0000259" key="8">
    <source>
        <dbReference type="PROSITE" id="PS51294"/>
    </source>
</evidence>
<proteinExistence type="predicted"/>
<evidence type="ECO:0000256" key="4">
    <source>
        <dbReference type="ARBA" id="ARBA00023125"/>
    </source>
</evidence>
<feature type="domain" description="HTH myb-type" evidence="8">
    <location>
        <begin position="32"/>
        <end position="60"/>
    </location>
</feature>
<gene>
    <name evidence="9" type="ORF">PIB30_024272</name>
</gene>
<keyword evidence="2" id="KW-0677">Repeat</keyword>
<dbReference type="InterPro" id="IPR017930">
    <property type="entry name" value="Myb_dom"/>
</dbReference>
<evidence type="ECO:0000256" key="5">
    <source>
        <dbReference type="ARBA" id="ARBA00023163"/>
    </source>
</evidence>
<keyword evidence="3" id="KW-0805">Transcription regulation</keyword>
<evidence type="ECO:0000259" key="7">
    <source>
        <dbReference type="PROSITE" id="PS50090"/>
    </source>
</evidence>
<keyword evidence="5" id="KW-0804">Transcription</keyword>